<dbReference type="Pfam" id="PF22905">
    <property type="entry name" value="Hydro_N_hd"/>
    <property type="match status" value="1"/>
</dbReference>
<evidence type="ECO:0000313" key="3">
    <source>
        <dbReference type="Proteomes" id="UP000466931"/>
    </source>
</evidence>
<evidence type="ECO:0000259" key="1">
    <source>
        <dbReference type="Pfam" id="PF22905"/>
    </source>
</evidence>
<evidence type="ECO:0000313" key="2">
    <source>
        <dbReference type="EMBL" id="BBZ35468.1"/>
    </source>
</evidence>
<dbReference type="RefSeq" id="WP_085155971.1">
    <property type="nucleotide sequence ID" value="NZ_AP022612.1"/>
</dbReference>
<keyword evidence="3" id="KW-1185">Reference proteome</keyword>
<reference evidence="2" key="2">
    <citation type="submission" date="2020-02" db="EMBL/GenBank/DDBJ databases">
        <authorList>
            <person name="Matsumoto Y."/>
            <person name="Motooka D."/>
            <person name="Nakamura S."/>
        </authorList>
    </citation>
    <scope>NUCLEOTIDE SEQUENCE</scope>
    <source>
        <strain evidence="2">JCM 13671</strain>
    </source>
</reference>
<dbReference type="AlphaFoldDB" id="A0A7I7Y1G4"/>
<organism evidence="2 3">
    <name type="scientific">Mycolicibacterium confluentis</name>
    <dbReference type="NCBI Taxonomy" id="28047"/>
    <lineage>
        <taxon>Bacteria</taxon>
        <taxon>Bacillati</taxon>
        <taxon>Actinomycetota</taxon>
        <taxon>Actinomycetes</taxon>
        <taxon>Mycobacteriales</taxon>
        <taxon>Mycobacteriaceae</taxon>
        <taxon>Mycolicibacterium</taxon>
    </lineage>
</organism>
<proteinExistence type="predicted"/>
<reference evidence="2" key="1">
    <citation type="journal article" date="2019" name="Emerg. Microbes Infect.">
        <title>Comprehensive subspecies identification of 175 nontuberculous mycobacteria species based on 7547 genomic profiles.</title>
        <authorList>
            <person name="Matsumoto Y."/>
            <person name="Kinjo T."/>
            <person name="Motooka D."/>
            <person name="Nabeya D."/>
            <person name="Jung N."/>
            <person name="Uechi K."/>
            <person name="Horii T."/>
            <person name="Iida T."/>
            <person name="Fujita J."/>
            <person name="Nakamura S."/>
        </authorList>
    </citation>
    <scope>NUCLEOTIDE SEQUENCE [LARGE SCALE GENOMIC DNA]</scope>
    <source>
        <strain evidence="2">JCM 13671</strain>
    </source>
</reference>
<name>A0A7I7Y1G4_9MYCO</name>
<dbReference type="Proteomes" id="UP000466931">
    <property type="component" value="Chromosome"/>
</dbReference>
<accession>A0A7I7Y1G4</accession>
<dbReference type="OrthoDB" id="4509678at2"/>
<sequence length="503" mass="52759">MVEYPALTHISVPELVAAAGDPWALDATLRAGDPGQIAELSRAFYAAAACTEETWGEFSSASGRFQRSWNRESGEFPINDAAELRRVAQSLRVQKDELPAIATALQNIAADLAEAQRMSDLKIDKLNGQLGYLDMLIGDALSRDVDADVSGYEDRAIENTSSTRDSIQGHRDAYGTRLQQAEARLRLEHGYDPAAIEDVDGDAEAGPGQRGRTAEQFYEANQRAKDEALVNATGEMTPEKADAAARLRDFGTVTDPAADSEARRLAGERLDDFRMANFVGPLPLDPLTGADARARARNRLDMQSQLEQGLVRLGEGQTFPIAAMTPDQASEFMNVAERDARVAVVTDARNGLVAAGMSDGGARDVVRGLLTPTGLVATGAQTYGHNVPTNAHAWPAALSPADAKVLAKVAGPVGLVTNVYQLGMAGQDWIQGGSNEDFGRAAGSTLGGAAAGTATMLTAGSFFGPGGTAVAAVGAVILFGGIGPWEGLAGMGGAWVGSQFDNP</sequence>
<gene>
    <name evidence="2" type="ORF">MCNF_40730</name>
</gene>
<dbReference type="InterPro" id="IPR054469">
    <property type="entry name" value="Pred_hydrolase_N"/>
</dbReference>
<feature type="domain" description="Predicted hydrolase N-terminal" evidence="1">
    <location>
        <begin position="6"/>
        <end position="186"/>
    </location>
</feature>
<protein>
    <recommendedName>
        <fullName evidence="1">Predicted hydrolase N-terminal domain-containing protein</fullName>
    </recommendedName>
</protein>
<dbReference type="EMBL" id="AP022612">
    <property type="protein sequence ID" value="BBZ35468.1"/>
    <property type="molecule type" value="Genomic_DNA"/>
</dbReference>